<dbReference type="GO" id="GO:0030246">
    <property type="term" value="F:carbohydrate binding"/>
    <property type="evidence" value="ECO:0007669"/>
    <property type="project" value="TreeGrafter"/>
</dbReference>
<dbReference type="AlphaFoldDB" id="A0A7W7HT22"/>
<reference evidence="5 6" key="1">
    <citation type="submission" date="2020-08" db="EMBL/GenBank/DDBJ databases">
        <title>Sequencing the genomes of 1000 actinobacteria strains.</title>
        <authorList>
            <person name="Klenk H.-P."/>
        </authorList>
    </citation>
    <scope>NUCLEOTIDE SEQUENCE [LARGE SCALE GENOMIC DNA]</scope>
    <source>
        <strain evidence="5 6">DSM 43149</strain>
    </source>
</reference>
<comment type="subcellular location">
    <subcellularLocation>
        <location evidence="1">Cell envelope</location>
    </subcellularLocation>
</comment>
<dbReference type="InterPro" id="IPR025997">
    <property type="entry name" value="SBP_2_dom"/>
</dbReference>
<dbReference type="SUPFAM" id="SSF53822">
    <property type="entry name" value="Periplasmic binding protein-like I"/>
    <property type="match status" value="1"/>
</dbReference>
<accession>A0A7W7HT22</accession>
<dbReference type="Gene3D" id="3.40.50.2300">
    <property type="match status" value="2"/>
</dbReference>
<evidence type="ECO:0000259" key="4">
    <source>
        <dbReference type="Pfam" id="PF13407"/>
    </source>
</evidence>
<evidence type="ECO:0000256" key="1">
    <source>
        <dbReference type="ARBA" id="ARBA00004196"/>
    </source>
</evidence>
<evidence type="ECO:0000313" key="6">
    <source>
        <dbReference type="Proteomes" id="UP000578112"/>
    </source>
</evidence>
<dbReference type="EMBL" id="JACHNH010000001">
    <property type="protein sequence ID" value="MBB4760214.1"/>
    <property type="molecule type" value="Genomic_DNA"/>
</dbReference>
<evidence type="ECO:0000256" key="2">
    <source>
        <dbReference type="ARBA" id="ARBA00022729"/>
    </source>
</evidence>
<name>A0A7W7HT22_9ACTN</name>
<feature type="domain" description="Periplasmic binding protein" evidence="4">
    <location>
        <begin position="48"/>
        <end position="310"/>
    </location>
</feature>
<dbReference type="InterPro" id="IPR028082">
    <property type="entry name" value="Peripla_BP_I"/>
</dbReference>
<dbReference type="RefSeq" id="WP_184989864.1">
    <property type="nucleotide sequence ID" value="NZ_BOMK01000033.1"/>
</dbReference>
<dbReference type="GO" id="GO:0030288">
    <property type="term" value="C:outer membrane-bounded periplasmic space"/>
    <property type="evidence" value="ECO:0007669"/>
    <property type="project" value="TreeGrafter"/>
</dbReference>
<keyword evidence="2 3" id="KW-0732">Signal</keyword>
<protein>
    <submittedName>
        <fullName evidence="5">D-xylose transport system substrate-binding protein</fullName>
    </submittedName>
</protein>
<dbReference type="Proteomes" id="UP000578112">
    <property type="component" value="Unassembled WGS sequence"/>
</dbReference>
<dbReference type="PROSITE" id="PS51257">
    <property type="entry name" value="PROKAR_LIPOPROTEIN"/>
    <property type="match status" value="1"/>
</dbReference>
<feature type="chain" id="PRO_5038492665" evidence="3">
    <location>
        <begin position="21"/>
        <end position="371"/>
    </location>
</feature>
<dbReference type="PANTHER" id="PTHR30036">
    <property type="entry name" value="D-XYLOSE-BINDING PERIPLASMIC PROTEIN"/>
    <property type="match status" value="1"/>
</dbReference>
<proteinExistence type="predicted"/>
<evidence type="ECO:0000313" key="5">
    <source>
        <dbReference type="EMBL" id="MBB4760214.1"/>
    </source>
</evidence>
<keyword evidence="6" id="KW-1185">Reference proteome</keyword>
<dbReference type="PANTHER" id="PTHR30036:SF1">
    <property type="entry name" value="D-XYLOSE-BINDING PERIPLASMIC PROTEIN"/>
    <property type="match status" value="1"/>
</dbReference>
<sequence length="371" mass="39124">MRSKMFALVAVGLIALGGTAACTNDGNSGASNDSGGTRGGGGGGKVGVILPDTTTSQRWGTDDPKLLKAAFDKADVPVDIQNAQGDKQKFAQIADGMIADGVKVLMIVNLDSGTGKAVLDKAKAAGVKTIDYDRLTLNGGADFYVSFDNEAVGRLQGNGLVRCLGEKGLRNPMIADLNGSPTDNNATLFKVGYDEVLQPKYDSGTFLKGPDQSVADWDNDEAGVVFQEMWDQTNKKINGVLAANDGLANATIEVLKKSKMNGQVPVTGQDATVQGLQNILAGDQCMTVYKAIKKEADAAADLAIKLYKGEQVGGDDRVKDPESGAYVQSFLEDPQAIFKDNINVVIKDGFVEKKAVCSGRFAPMCRENGIK</sequence>
<feature type="signal peptide" evidence="3">
    <location>
        <begin position="1"/>
        <end position="20"/>
    </location>
</feature>
<dbReference type="InterPro" id="IPR050555">
    <property type="entry name" value="Bact_Solute-Bind_Prot2"/>
</dbReference>
<evidence type="ECO:0000256" key="3">
    <source>
        <dbReference type="SAM" id="SignalP"/>
    </source>
</evidence>
<organism evidence="5 6">
    <name type="scientific">Actinoplanes digitatis</name>
    <dbReference type="NCBI Taxonomy" id="1868"/>
    <lineage>
        <taxon>Bacteria</taxon>
        <taxon>Bacillati</taxon>
        <taxon>Actinomycetota</taxon>
        <taxon>Actinomycetes</taxon>
        <taxon>Micromonosporales</taxon>
        <taxon>Micromonosporaceae</taxon>
        <taxon>Actinoplanes</taxon>
    </lineage>
</organism>
<dbReference type="Pfam" id="PF13407">
    <property type="entry name" value="Peripla_BP_4"/>
    <property type="match status" value="1"/>
</dbReference>
<gene>
    <name evidence="5" type="ORF">BJ971_000770</name>
</gene>
<comment type="caution">
    <text evidence="5">The sequence shown here is derived from an EMBL/GenBank/DDBJ whole genome shotgun (WGS) entry which is preliminary data.</text>
</comment>